<sequence length="283" mass="29312">MASRQEKSEQEEEQQQSRRERAAAMSPQEAQQYRATAQQNSIDAIRAAEERYAKAKQSGSAALYDTKDAVFQGLGATATYLAGKGSQAAGYTAGMGKQGFEAAKDASFTAGQTAIDLANQAAGKTKGASLSAGGYAAEKGKQGYEAAKDTTFTAGQKTAEIAKQAAVKTKDTGLSAAGYTAEKTKQDYEAARAETEEAGKKSGKAEENLGEKSEKTTEEKGETGGGDDASQRIVVKEVEPEIGIEGTGAEQSNSGAGGIFEAVGEAVIEAAVSAKETVFGKEQ</sequence>
<dbReference type="PANTHER" id="PTHR47877">
    <property type="entry name" value="LATE EMBRYOGENESIS ABUNDANT DOMAIN-CONTAINING PROTEIN / LEA DOMAIN-CONTAINING PROTEIN"/>
    <property type="match status" value="1"/>
</dbReference>
<keyword evidence="3" id="KW-1185">Reference proteome</keyword>
<dbReference type="GO" id="GO:0005829">
    <property type="term" value="C:cytosol"/>
    <property type="evidence" value="ECO:0007669"/>
    <property type="project" value="TreeGrafter"/>
</dbReference>
<proteinExistence type="predicted"/>
<evidence type="ECO:0000313" key="3">
    <source>
        <dbReference type="Proteomes" id="UP001418222"/>
    </source>
</evidence>
<accession>A0AAP0G5E7</accession>
<protein>
    <recommendedName>
        <fullName evidence="4">Seed biotin-containing protein SBP65</fullName>
    </recommendedName>
</protein>
<dbReference type="PANTHER" id="PTHR47877:SF3">
    <property type="entry name" value="LATE EMBRYOGENESIS ABUNDANT DOMAIN-CONTAINING PROTEIN _ LEA DOMAIN-CONTAINING PROTEIN"/>
    <property type="match status" value="1"/>
</dbReference>
<feature type="region of interest" description="Disordered" evidence="1">
    <location>
        <begin position="171"/>
        <end position="256"/>
    </location>
</feature>
<dbReference type="GO" id="GO:0009631">
    <property type="term" value="P:cold acclimation"/>
    <property type="evidence" value="ECO:0007669"/>
    <property type="project" value="TreeGrafter"/>
</dbReference>
<feature type="compositionally biased region" description="Basic and acidic residues" evidence="1">
    <location>
        <begin position="182"/>
        <end position="222"/>
    </location>
</feature>
<dbReference type="Proteomes" id="UP001418222">
    <property type="component" value="Unassembled WGS sequence"/>
</dbReference>
<evidence type="ECO:0008006" key="4">
    <source>
        <dbReference type="Google" id="ProtNLM"/>
    </source>
</evidence>
<feature type="compositionally biased region" description="Polar residues" evidence="1">
    <location>
        <begin position="28"/>
        <end position="38"/>
    </location>
</feature>
<evidence type="ECO:0000313" key="2">
    <source>
        <dbReference type="EMBL" id="KAK8938366.1"/>
    </source>
</evidence>
<gene>
    <name evidence="2" type="ORF">KSP39_PZI010983</name>
</gene>
<name>A0AAP0G5E7_9ASPA</name>
<evidence type="ECO:0000256" key="1">
    <source>
        <dbReference type="SAM" id="MobiDB-lite"/>
    </source>
</evidence>
<comment type="caution">
    <text evidence="2">The sequence shown here is derived from an EMBL/GenBank/DDBJ whole genome shotgun (WGS) entry which is preliminary data.</text>
</comment>
<organism evidence="2 3">
    <name type="scientific">Platanthera zijinensis</name>
    <dbReference type="NCBI Taxonomy" id="2320716"/>
    <lineage>
        <taxon>Eukaryota</taxon>
        <taxon>Viridiplantae</taxon>
        <taxon>Streptophyta</taxon>
        <taxon>Embryophyta</taxon>
        <taxon>Tracheophyta</taxon>
        <taxon>Spermatophyta</taxon>
        <taxon>Magnoliopsida</taxon>
        <taxon>Liliopsida</taxon>
        <taxon>Asparagales</taxon>
        <taxon>Orchidaceae</taxon>
        <taxon>Orchidoideae</taxon>
        <taxon>Orchideae</taxon>
        <taxon>Orchidinae</taxon>
        <taxon>Platanthera</taxon>
    </lineage>
</organism>
<dbReference type="AlphaFoldDB" id="A0AAP0G5E7"/>
<dbReference type="EMBL" id="JBBWWQ010000009">
    <property type="protein sequence ID" value="KAK8938366.1"/>
    <property type="molecule type" value="Genomic_DNA"/>
</dbReference>
<reference evidence="2 3" key="1">
    <citation type="journal article" date="2022" name="Nat. Plants">
        <title>Genomes of leafy and leafless Platanthera orchids illuminate the evolution of mycoheterotrophy.</title>
        <authorList>
            <person name="Li M.H."/>
            <person name="Liu K.W."/>
            <person name="Li Z."/>
            <person name="Lu H.C."/>
            <person name="Ye Q.L."/>
            <person name="Zhang D."/>
            <person name="Wang J.Y."/>
            <person name="Li Y.F."/>
            <person name="Zhong Z.M."/>
            <person name="Liu X."/>
            <person name="Yu X."/>
            <person name="Liu D.K."/>
            <person name="Tu X.D."/>
            <person name="Liu B."/>
            <person name="Hao Y."/>
            <person name="Liao X.Y."/>
            <person name="Jiang Y.T."/>
            <person name="Sun W.H."/>
            <person name="Chen J."/>
            <person name="Chen Y.Q."/>
            <person name="Ai Y."/>
            <person name="Zhai J.W."/>
            <person name="Wu S.S."/>
            <person name="Zhou Z."/>
            <person name="Hsiao Y.Y."/>
            <person name="Wu W.L."/>
            <person name="Chen Y.Y."/>
            <person name="Lin Y.F."/>
            <person name="Hsu J.L."/>
            <person name="Li C.Y."/>
            <person name="Wang Z.W."/>
            <person name="Zhao X."/>
            <person name="Zhong W.Y."/>
            <person name="Ma X.K."/>
            <person name="Ma L."/>
            <person name="Huang J."/>
            <person name="Chen G.Z."/>
            <person name="Huang M.Z."/>
            <person name="Huang L."/>
            <person name="Peng D.H."/>
            <person name="Luo Y.B."/>
            <person name="Zou S.Q."/>
            <person name="Chen S.P."/>
            <person name="Lan S."/>
            <person name="Tsai W.C."/>
            <person name="Van de Peer Y."/>
            <person name="Liu Z.J."/>
        </authorList>
    </citation>
    <scope>NUCLEOTIDE SEQUENCE [LARGE SCALE GENOMIC DNA]</scope>
    <source>
        <strain evidence="2">Lor287</strain>
    </source>
</reference>
<feature type="region of interest" description="Disordered" evidence="1">
    <location>
        <begin position="1"/>
        <end position="38"/>
    </location>
</feature>